<dbReference type="NCBIfam" id="NF038403">
    <property type="entry name" value="perm_prefix_1"/>
    <property type="match status" value="1"/>
</dbReference>
<evidence type="ECO:0000259" key="8">
    <source>
        <dbReference type="Pfam" id="PF02687"/>
    </source>
</evidence>
<comment type="caution">
    <text evidence="10">The sequence shown here is derived from an EMBL/GenBank/DDBJ whole genome shotgun (WGS) entry which is preliminary data.</text>
</comment>
<dbReference type="AlphaFoldDB" id="A0A917HDN7"/>
<sequence>MKSSMRDLLRQGFQRLGSFFHKRPLDLDLDAEMQSHLELAVEENLKRGLSPSEARRQALVQFGGMEQAKEQQRAARGMPWLDIALQDLRYSLRTLRRDYMFTLVAVAILALGIGANIAVFSVVNTILLRPLPFHDPQKLVWIAPPDANGLSASTYSADAYDDLLTMNRSFEDVTGYYAFSTPDNLRLKGSGEPTPLTGIGVIGNFFHVLGVEPELGRSFTKDETVKGGRAVVLLSHAYWQRQFGGDRGIVGRSITLNGTPTTVIGVLPATFDFGAAFAPGSKVDVFEPTVLDDIRNEGNTLALIGRLKPNVTLAQSQDEARTLFPKFYWSKKYPDSAGNYTARPIELKQYVSGKLRRSLITLWCAVGVILLIVCVNLSNLLLARAASRSKEFALRSALGAGRGRLVRQLLTESLVLSGMGAAVGLGLAYAITSYIAHQGSLALPLLNEVKVDGAALLWTVGISVGAAVLFGLLPGLKMSSGNLQEALKDTGQGVSAGRNHERLRSALVISEVALACVLLVGAGLLLRSFLRVLDVDLGFQPSHAAAIKMDYNDGGSTDKRNAIFEEAIRRVSALPGVEAAGISDNLPLERNRGWGGPQAKGKTYRNGEVPGAFVYIVSPGYVTAMGMRLRGRDFTWQDNMKGESTVILNEKAAKFVSPGEDAVGKVVLINGHEVHVIGVVADVHETNVEGTSGEQMYLPTMRDEWGPEGAELVVRTKLPPAQLAGSVLQTLRELNPNQPAVEFRPIQGIVDRAVSPRRFFVMLVGAFAGLGLLLASLGIYGVISYSVTRRTQEIGIRMALGASAGKVQISVITKTLQLAAIGIGVGIFASMLVANLISSLLFSTNPNDPPTFAGMILLLGAVAALAGYLPARRASRINPMVALRNS</sequence>
<evidence type="ECO:0000256" key="6">
    <source>
        <dbReference type="ARBA" id="ARBA00038076"/>
    </source>
</evidence>
<evidence type="ECO:0000256" key="2">
    <source>
        <dbReference type="ARBA" id="ARBA00022475"/>
    </source>
</evidence>
<dbReference type="InterPro" id="IPR050250">
    <property type="entry name" value="Macrolide_Exporter_MacB"/>
</dbReference>
<proteinExistence type="inferred from homology"/>
<feature type="domain" description="MacB-like periplasmic core" evidence="9">
    <location>
        <begin position="558"/>
        <end position="716"/>
    </location>
</feature>
<comment type="similarity">
    <text evidence="6">Belongs to the ABC-4 integral membrane protein family.</text>
</comment>
<dbReference type="EMBL" id="BMGT01000002">
    <property type="protein sequence ID" value="GGG76006.1"/>
    <property type="molecule type" value="Genomic_DNA"/>
</dbReference>
<feature type="transmembrane region" description="Helical" evidence="7">
    <location>
        <begin position="99"/>
        <end position="123"/>
    </location>
</feature>
<evidence type="ECO:0000256" key="4">
    <source>
        <dbReference type="ARBA" id="ARBA00022989"/>
    </source>
</evidence>
<dbReference type="PANTHER" id="PTHR30572">
    <property type="entry name" value="MEMBRANE COMPONENT OF TRANSPORTER-RELATED"/>
    <property type="match status" value="1"/>
</dbReference>
<dbReference type="InterPro" id="IPR003838">
    <property type="entry name" value="ABC3_permease_C"/>
</dbReference>
<feature type="transmembrane region" description="Helical" evidence="7">
    <location>
        <begin position="759"/>
        <end position="783"/>
    </location>
</feature>
<feature type="transmembrane region" description="Helical" evidence="7">
    <location>
        <begin position="818"/>
        <end position="840"/>
    </location>
</feature>
<dbReference type="RefSeq" id="WP_229739213.1">
    <property type="nucleotide sequence ID" value="NZ_BMGT01000002.1"/>
</dbReference>
<keyword evidence="3 7" id="KW-0812">Transmembrane</keyword>
<comment type="subcellular location">
    <subcellularLocation>
        <location evidence="1">Cell membrane</location>
        <topology evidence="1">Multi-pass membrane protein</topology>
    </subcellularLocation>
</comment>
<dbReference type="InterPro" id="IPR017800">
    <property type="entry name" value="ADOP"/>
</dbReference>
<dbReference type="InterPro" id="IPR047928">
    <property type="entry name" value="Perm_prefix_1"/>
</dbReference>
<evidence type="ECO:0008006" key="12">
    <source>
        <dbReference type="Google" id="ProtNLM"/>
    </source>
</evidence>
<evidence type="ECO:0000259" key="9">
    <source>
        <dbReference type="Pfam" id="PF12704"/>
    </source>
</evidence>
<gene>
    <name evidence="10" type="ORF">GCM10011585_18600</name>
</gene>
<feature type="domain" description="ABC3 transporter permease C-terminal" evidence="8">
    <location>
        <begin position="365"/>
        <end position="482"/>
    </location>
</feature>
<dbReference type="Proteomes" id="UP000647241">
    <property type="component" value="Unassembled WGS sequence"/>
</dbReference>
<protein>
    <recommendedName>
        <fullName evidence="12">Permease</fullName>
    </recommendedName>
</protein>
<dbReference type="Pfam" id="PF02687">
    <property type="entry name" value="FtsX"/>
    <property type="match status" value="2"/>
</dbReference>
<reference evidence="10" key="1">
    <citation type="journal article" date="2014" name="Int. J. Syst. Evol. Microbiol.">
        <title>Complete genome sequence of Corynebacterium casei LMG S-19264T (=DSM 44701T), isolated from a smear-ripened cheese.</title>
        <authorList>
            <consortium name="US DOE Joint Genome Institute (JGI-PGF)"/>
            <person name="Walter F."/>
            <person name="Albersmeier A."/>
            <person name="Kalinowski J."/>
            <person name="Ruckert C."/>
        </authorList>
    </citation>
    <scope>NUCLEOTIDE SEQUENCE</scope>
    <source>
        <strain evidence="10">CGMCC 1.12997</strain>
    </source>
</reference>
<evidence type="ECO:0000256" key="5">
    <source>
        <dbReference type="ARBA" id="ARBA00023136"/>
    </source>
</evidence>
<accession>A0A917HDN7</accession>
<keyword evidence="2" id="KW-1003">Cell membrane</keyword>
<dbReference type="NCBIfam" id="TIGR03434">
    <property type="entry name" value="ADOP"/>
    <property type="match status" value="1"/>
</dbReference>
<dbReference type="GO" id="GO:0022857">
    <property type="term" value="F:transmembrane transporter activity"/>
    <property type="evidence" value="ECO:0007669"/>
    <property type="project" value="TreeGrafter"/>
</dbReference>
<feature type="domain" description="MacB-like periplasmic core" evidence="9">
    <location>
        <begin position="102"/>
        <end position="322"/>
    </location>
</feature>
<feature type="domain" description="ABC3 transporter permease C-terminal" evidence="8">
    <location>
        <begin position="766"/>
        <end position="879"/>
    </location>
</feature>
<feature type="transmembrane region" description="Helical" evidence="7">
    <location>
        <begin position="455"/>
        <end position="473"/>
    </location>
</feature>
<keyword evidence="11" id="KW-1185">Reference proteome</keyword>
<feature type="transmembrane region" description="Helical" evidence="7">
    <location>
        <begin position="506"/>
        <end position="526"/>
    </location>
</feature>
<dbReference type="GO" id="GO:0005886">
    <property type="term" value="C:plasma membrane"/>
    <property type="evidence" value="ECO:0007669"/>
    <property type="project" value="UniProtKB-SubCell"/>
</dbReference>
<dbReference type="PANTHER" id="PTHR30572:SF4">
    <property type="entry name" value="ABC TRANSPORTER PERMEASE YTRF"/>
    <property type="match status" value="1"/>
</dbReference>
<dbReference type="InterPro" id="IPR025857">
    <property type="entry name" value="MacB_PCD"/>
</dbReference>
<evidence type="ECO:0000256" key="7">
    <source>
        <dbReference type="SAM" id="Phobius"/>
    </source>
</evidence>
<feature type="transmembrane region" description="Helical" evidence="7">
    <location>
        <begin position="360"/>
        <end position="382"/>
    </location>
</feature>
<evidence type="ECO:0000313" key="10">
    <source>
        <dbReference type="EMBL" id="GGG76006.1"/>
    </source>
</evidence>
<organism evidence="10 11">
    <name type="scientific">Edaphobacter dinghuensis</name>
    <dbReference type="NCBI Taxonomy" id="1560005"/>
    <lineage>
        <taxon>Bacteria</taxon>
        <taxon>Pseudomonadati</taxon>
        <taxon>Acidobacteriota</taxon>
        <taxon>Terriglobia</taxon>
        <taxon>Terriglobales</taxon>
        <taxon>Acidobacteriaceae</taxon>
        <taxon>Edaphobacter</taxon>
    </lineage>
</organism>
<name>A0A917HDN7_9BACT</name>
<dbReference type="Pfam" id="PF12704">
    <property type="entry name" value="MacB_PCD"/>
    <property type="match status" value="2"/>
</dbReference>
<keyword evidence="5 7" id="KW-0472">Membrane</keyword>
<evidence type="ECO:0000256" key="1">
    <source>
        <dbReference type="ARBA" id="ARBA00004651"/>
    </source>
</evidence>
<feature type="transmembrane region" description="Helical" evidence="7">
    <location>
        <begin position="852"/>
        <end position="871"/>
    </location>
</feature>
<keyword evidence="4 7" id="KW-1133">Transmembrane helix</keyword>
<feature type="transmembrane region" description="Helical" evidence="7">
    <location>
        <begin position="414"/>
        <end position="435"/>
    </location>
</feature>
<evidence type="ECO:0000313" key="11">
    <source>
        <dbReference type="Proteomes" id="UP000647241"/>
    </source>
</evidence>
<evidence type="ECO:0000256" key="3">
    <source>
        <dbReference type="ARBA" id="ARBA00022692"/>
    </source>
</evidence>
<reference evidence="10" key="2">
    <citation type="submission" date="2020-09" db="EMBL/GenBank/DDBJ databases">
        <authorList>
            <person name="Sun Q."/>
            <person name="Zhou Y."/>
        </authorList>
    </citation>
    <scope>NUCLEOTIDE SEQUENCE</scope>
    <source>
        <strain evidence="10">CGMCC 1.12997</strain>
    </source>
</reference>